<dbReference type="Gene3D" id="1.25.40.10">
    <property type="entry name" value="Tetratricopeptide repeat domain"/>
    <property type="match status" value="1"/>
</dbReference>
<dbReference type="Gene3D" id="1.20.58.320">
    <property type="entry name" value="TPR-like"/>
    <property type="match status" value="1"/>
</dbReference>
<dbReference type="Proteomes" id="UP000295367">
    <property type="component" value="Unassembled WGS sequence"/>
</dbReference>
<sequence length="192" mass="22420">MNMQAKEVLTFWFGTSDFTDRLARRKDWFIKNPEFDKAIRSKFLDIYKTAAQGAFSDWRQTPLDCLALIILLDQFPRNLFRGDAKSFSTDNAALTAAQHGVTQGFDLLLPHVARTFMYLPFEHSEQLEDQQRSIELFNQMQNDPEMTETIRYAQRHFDIIARFGRFPHRNKLLGRLSTDKEEAFLKTPGSSF</sequence>
<dbReference type="SUPFAM" id="SSF48452">
    <property type="entry name" value="TPR-like"/>
    <property type="match status" value="1"/>
</dbReference>
<evidence type="ECO:0000313" key="2">
    <source>
        <dbReference type="Proteomes" id="UP000295367"/>
    </source>
</evidence>
<proteinExistence type="predicted"/>
<comment type="caution">
    <text evidence="1">The sequence shown here is derived from an EMBL/GenBank/DDBJ whole genome shotgun (WGS) entry which is preliminary data.</text>
</comment>
<keyword evidence="2" id="KW-1185">Reference proteome</keyword>
<dbReference type="Pfam" id="PF06041">
    <property type="entry name" value="DUF924"/>
    <property type="match status" value="1"/>
</dbReference>
<accession>A0A4R3XUG4</accession>
<dbReference type="EMBL" id="SMCO01000018">
    <property type="protein sequence ID" value="TCV82876.1"/>
    <property type="molecule type" value="Genomic_DNA"/>
</dbReference>
<organism evidence="1 2">
    <name type="scientific">Sulfurirhabdus autotrophica</name>
    <dbReference type="NCBI Taxonomy" id="1706046"/>
    <lineage>
        <taxon>Bacteria</taxon>
        <taxon>Pseudomonadati</taxon>
        <taxon>Pseudomonadota</taxon>
        <taxon>Betaproteobacteria</taxon>
        <taxon>Nitrosomonadales</taxon>
        <taxon>Sulfuricellaceae</taxon>
        <taxon>Sulfurirhabdus</taxon>
    </lineage>
</organism>
<protein>
    <submittedName>
        <fullName evidence="1">Uncharacterized protein (DUF924 family)</fullName>
    </submittedName>
</protein>
<dbReference type="InterPro" id="IPR010323">
    <property type="entry name" value="DUF924"/>
</dbReference>
<reference evidence="1 2" key="1">
    <citation type="submission" date="2019-03" db="EMBL/GenBank/DDBJ databases">
        <title>Genomic Encyclopedia of Type Strains, Phase IV (KMG-IV): sequencing the most valuable type-strain genomes for metagenomic binning, comparative biology and taxonomic classification.</title>
        <authorList>
            <person name="Goeker M."/>
        </authorList>
    </citation>
    <scope>NUCLEOTIDE SEQUENCE [LARGE SCALE GENOMIC DNA]</scope>
    <source>
        <strain evidence="1 2">DSM 100309</strain>
    </source>
</reference>
<dbReference type="AlphaFoldDB" id="A0A4R3XUG4"/>
<evidence type="ECO:0000313" key="1">
    <source>
        <dbReference type="EMBL" id="TCV82876.1"/>
    </source>
</evidence>
<gene>
    <name evidence="1" type="ORF">EDC63_1185</name>
</gene>
<dbReference type="InterPro" id="IPR011990">
    <property type="entry name" value="TPR-like_helical_dom_sf"/>
</dbReference>
<name>A0A4R3XUG4_9PROT</name>